<evidence type="ECO:0000259" key="1">
    <source>
        <dbReference type="Pfam" id="PF09968"/>
    </source>
</evidence>
<name>A0A7Z0MPG4_9GAMM</name>
<accession>A0A7Z0MPG4</accession>
<evidence type="ECO:0000313" key="2">
    <source>
        <dbReference type="EMBL" id="NYT47475.1"/>
    </source>
</evidence>
<organism evidence="2 3">
    <name type="scientific">Candidatus Methanofishera endochildressiae</name>
    <dbReference type="NCBI Taxonomy" id="2738884"/>
    <lineage>
        <taxon>Bacteria</taxon>
        <taxon>Pseudomonadati</taxon>
        <taxon>Pseudomonadota</taxon>
        <taxon>Gammaproteobacteria</taxon>
        <taxon>Candidatus Methanofishera</taxon>
    </lineage>
</organism>
<dbReference type="InterPro" id="IPR019243">
    <property type="entry name" value="DUF2202"/>
</dbReference>
<feature type="domain" description="DUF2202" evidence="1">
    <location>
        <begin position="3"/>
        <end position="42"/>
    </location>
</feature>
<dbReference type="Pfam" id="PF09968">
    <property type="entry name" value="DUF2202"/>
    <property type="match status" value="1"/>
</dbReference>
<protein>
    <recommendedName>
        <fullName evidence="1">DUF2202 domain-containing protein</fullName>
    </recommendedName>
</protein>
<dbReference type="InterPro" id="IPR012347">
    <property type="entry name" value="Ferritin-like"/>
</dbReference>
<comment type="caution">
    <text evidence="2">The sequence shown here is derived from an EMBL/GenBank/DDBJ whole genome shotgun (WGS) entry which is preliminary data.</text>
</comment>
<proteinExistence type="predicted"/>
<dbReference type="Gene3D" id="1.20.1260.10">
    <property type="match status" value="1"/>
</dbReference>
<evidence type="ECO:0000313" key="3">
    <source>
        <dbReference type="Proteomes" id="UP000537890"/>
    </source>
</evidence>
<gene>
    <name evidence="2" type="ORF">H0A75_07790</name>
</gene>
<sequence>MPNLRDASYKHLRAFTRQIIASEGSYFAQQLDQAIVDEILAAPNVAMQMGNANKAMVTGEATSNSCFTSNLTADQQALQNGM</sequence>
<dbReference type="AlphaFoldDB" id="A0A7Z0MPG4"/>
<reference evidence="2 3" key="1">
    <citation type="submission" date="2020-05" db="EMBL/GenBank/DDBJ databases">
        <title>Horizontal transmission and recombination maintain forever young bacterial symbiont genomes.</title>
        <authorList>
            <person name="Russell S.L."/>
            <person name="Pepper-Tunick E."/>
            <person name="Svedberg J."/>
            <person name="Byrne A."/>
            <person name="Ruelas Castillo J."/>
            <person name="Vollmers C."/>
            <person name="Beinart R.A."/>
            <person name="Corbett-Detig R."/>
        </authorList>
    </citation>
    <scope>NUCLEOTIDE SEQUENCE [LARGE SCALE GENOMIC DNA]</scope>
    <source>
        <strain evidence="2">4727-3</strain>
    </source>
</reference>
<dbReference type="EMBL" id="JACCHS010000160">
    <property type="protein sequence ID" value="NYT47475.1"/>
    <property type="molecule type" value="Genomic_DNA"/>
</dbReference>
<dbReference type="Proteomes" id="UP000537890">
    <property type="component" value="Unassembled WGS sequence"/>
</dbReference>